<reference evidence="3" key="1">
    <citation type="submission" date="2020-10" db="EMBL/GenBank/DDBJ databases">
        <authorList>
            <person name="Gilroy R."/>
        </authorList>
    </citation>
    <scope>NUCLEOTIDE SEQUENCE</scope>
    <source>
        <strain evidence="3">ChiGjej2B2-12916</strain>
    </source>
</reference>
<evidence type="ECO:0000313" key="4">
    <source>
        <dbReference type="Proteomes" id="UP000886879"/>
    </source>
</evidence>
<dbReference type="Gene3D" id="2.10.260.10">
    <property type="match status" value="1"/>
</dbReference>
<keyword evidence="1 3" id="KW-0238">DNA-binding</keyword>
<dbReference type="EMBL" id="DVFO01000087">
    <property type="protein sequence ID" value="HIQ61522.1"/>
    <property type="molecule type" value="Genomic_DNA"/>
</dbReference>
<dbReference type="GO" id="GO:0003677">
    <property type="term" value="F:DNA binding"/>
    <property type="evidence" value="ECO:0007669"/>
    <property type="project" value="UniProtKB-UniRule"/>
</dbReference>
<accession>A0A9D1CHF3</accession>
<protein>
    <submittedName>
        <fullName evidence="3">AbrB/MazE/SpoVT family DNA-binding domain-containing protein</fullName>
    </submittedName>
</protein>
<dbReference type="PANTHER" id="PTHR36432:SF1">
    <property type="entry name" value="STAGE V SPORULATION PROTEIN T"/>
    <property type="match status" value="1"/>
</dbReference>
<organism evidence="3 4">
    <name type="scientific">Candidatus Enterenecus faecium</name>
    <dbReference type="NCBI Taxonomy" id="2840780"/>
    <lineage>
        <taxon>Bacteria</taxon>
        <taxon>Bacillati</taxon>
        <taxon>Bacillota</taxon>
        <taxon>Clostridia</taxon>
        <taxon>Eubacteriales</taxon>
        <taxon>Candidatus Enterenecus</taxon>
    </lineage>
</organism>
<dbReference type="SMART" id="SM00966">
    <property type="entry name" value="SpoVT_AbrB"/>
    <property type="match status" value="1"/>
</dbReference>
<dbReference type="InterPro" id="IPR052731">
    <property type="entry name" value="B_subtilis_Trans_State_Reg"/>
</dbReference>
<dbReference type="AlphaFoldDB" id="A0A9D1CHF3"/>
<dbReference type="PANTHER" id="PTHR36432">
    <property type="match status" value="1"/>
</dbReference>
<comment type="caution">
    <text evidence="3">The sequence shown here is derived from an EMBL/GenBank/DDBJ whole genome shotgun (WGS) entry which is preliminary data.</text>
</comment>
<name>A0A9D1CHF3_9FIRM</name>
<gene>
    <name evidence="3" type="ORF">IAD31_08040</name>
</gene>
<proteinExistence type="predicted"/>
<dbReference type="InterPro" id="IPR007159">
    <property type="entry name" value="SpoVT-AbrB_dom"/>
</dbReference>
<dbReference type="InterPro" id="IPR037914">
    <property type="entry name" value="SpoVT-AbrB_sf"/>
</dbReference>
<dbReference type="Proteomes" id="UP000886879">
    <property type="component" value="Unassembled WGS sequence"/>
</dbReference>
<dbReference type="SUPFAM" id="SSF89447">
    <property type="entry name" value="AbrB/MazE/MraZ-like"/>
    <property type="match status" value="1"/>
</dbReference>
<evidence type="ECO:0000313" key="3">
    <source>
        <dbReference type="EMBL" id="HIQ61522.1"/>
    </source>
</evidence>
<dbReference type="PROSITE" id="PS51740">
    <property type="entry name" value="SPOVT_ABRB"/>
    <property type="match status" value="1"/>
</dbReference>
<dbReference type="Pfam" id="PF04014">
    <property type="entry name" value="MazE_antitoxin"/>
    <property type="match status" value="1"/>
</dbReference>
<dbReference type="NCBIfam" id="TIGR01439">
    <property type="entry name" value="lp_hng_hel_AbrB"/>
    <property type="match status" value="1"/>
</dbReference>
<evidence type="ECO:0000259" key="2">
    <source>
        <dbReference type="PROSITE" id="PS51740"/>
    </source>
</evidence>
<reference evidence="3" key="2">
    <citation type="journal article" date="2021" name="PeerJ">
        <title>Extensive microbial diversity within the chicken gut microbiome revealed by metagenomics and culture.</title>
        <authorList>
            <person name="Gilroy R."/>
            <person name="Ravi A."/>
            <person name="Getino M."/>
            <person name="Pursley I."/>
            <person name="Horton D.L."/>
            <person name="Alikhan N.F."/>
            <person name="Baker D."/>
            <person name="Gharbi K."/>
            <person name="Hall N."/>
            <person name="Watson M."/>
            <person name="Adriaenssens E.M."/>
            <person name="Foster-Nyarko E."/>
            <person name="Jarju S."/>
            <person name="Secka A."/>
            <person name="Antonio M."/>
            <person name="Oren A."/>
            <person name="Chaudhuri R.R."/>
            <person name="La Ragione R."/>
            <person name="Hildebrand F."/>
            <person name="Pallen M.J."/>
        </authorList>
    </citation>
    <scope>NUCLEOTIDE SEQUENCE</scope>
    <source>
        <strain evidence="3">ChiGjej2B2-12916</strain>
    </source>
</reference>
<sequence>MKATGIVRNLDPLGRIVLPKELRRTLNLEDGTPLEIFMSEDGAIVLRKHAPGCSCCGRTDNLKEYRGISLCQRCIDAFNSVSVQEMGEK</sequence>
<evidence type="ECO:0000256" key="1">
    <source>
        <dbReference type="PROSITE-ProRule" id="PRU01076"/>
    </source>
</evidence>
<feature type="domain" description="SpoVT-AbrB" evidence="2">
    <location>
        <begin position="5"/>
        <end position="51"/>
    </location>
</feature>